<keyword evidence="4" id="KW-0130">Cell adhesion</keyword>
<name>R7UTU0_CAPTE</name>
<dbReference type="AlphaFoldDB" id="R7UTU0"/>
<dbReference type="GO" id="GO:0005576">
    <property type="term" value="C:extracellular region"/>
    <property type="evidence" value="ECO:0007669"/>
    <property type="project" value="UniProtKB-SubCell"/>
</dbReference>
<dbReference type="InterPro" id="IPR050633">
    <property type="entry name" value="Neuropilin_MCO_CoagFactor"/>
</dbReference>
<evidence type="ECO:0000313" key="10">
    <source>
        <dbReference type="Proteomes" id="UP000014760"/>
    </source>
</evidence>
<dbReference type="GO" id="GO:0007155">
    <property type="term" value="P:cell adhesion"/>
    <property type="evidence" value="ECO:0007669"/>
    <property type="project" value="UniProtKB-KW"/>
</dbReference>
<keyword evidence="10" id="KW-1185">Reference proteome</keyword>
<evidence type="ECO:0000256" key="4">
    <source>
        <dbReference type="ARBA" id="ARBA00022889"/>
    </source>
</evidence>
<reference evidence="9" key="3">
    <citation type="submission" date="2015-06" db="UniProtKB">
        <authorList>
            <consortium name="EnsemblMetazoa"/>
        </authorList>
    </citation>
    <scope>IDENTIFICATION</scope>
</reference>
<feature type="domain" description="F5/8 type C" evidence="7">
    <location>
        <begin position="1"/>
        <end position="101"/>
    </location>
</feature>
<protein>
    <recommendedName>
        <fullName evidence="7">F5/8 type C domain-containing protein</fullName>
    </recommendedName>
</protein>
<evidence type="ECO:0000256" key="2">
    <source>
        <dbReference type="ARBA" id="ARBA00004613"/>
    </source>
</evidence>
<dbReference type="InterPro" id="IPR008979">
    <property type="entry name" value="Galactose-bd-like_sf"/>
</dbReference>
<evidence type="ECO:0000313" key="9">
    <source>
        <dbReference type="EnsemblMetazoa" id="CapteP134778"/>
    </source>
</evidence>
<organism evidence="8">
    <name type="scientific">Capitella teleta</name>
    <name type="common">Polychaete worm</name>
    <dbReference type="NCBI Taxonomy" id="283909"/>
    <lineage>
        <taxon>Eukaryota</taxon>
        <taxon>Metazoa</taxon>
        <taxon>Spiralia</taxon>
        <taxon>Lophotrochozoa</taxon>
        <taxon>Annelida</taxon>
        <taxon>Polychaeta</taxon>
        <taxon>Sedentaria</taxon>
        <taxon>Scolecida</taxon>
        <taxon>Capitellidae</taxon>
        <taxon>Capitella</taxon>
    </lineage>
</organism>
<evidence type="ECO:0000313" key="8">
    <source>
        <dbReference type="EMBL" id="ELU09575.1"/>
    </source>
</evidence>
<evidence type="ECO:0000256" key="5">
    <source>
        <dbReference type="ARBA" id="ARBA00023136"/>
    </source>
</evidence>
<keyword evidence="6" id="KW-1015">Disulfide bond</keyword>
<dbReference type="InterPro" id="IPR000421">
    <property type="entry name" value="FA58C"/>
</dbReference>
<evidence type="ECO:0000256" key="3">
    <source>
        <dbReference type="ARBA" id="ARBA00022525"/>
    </source>
</evidence>
<dbReference type="PANTHER" id="PTHR46806:SF5">
    <property type="entry name" value="F5_8 TYPE C DOMAIN-CONTAINING PROTEIN"/>
    <property type="match status" value="1"/>
</dbReference>
<dbReference type="EMBL" id="KB298146">
    <property type="protein sequence ID" value="ELU09575.1"/>
    <property type="molecule type" value="Genomic_DNA"/>
</dbReference>
<dbReference type="EMBL" id="AMQN01041633">
    <property type="status" value="NOT_ANNOTATED_CDS"/>
    <property type="molecule type" value="Genomic_DNA"/>
</dbReference>
<dbReference type="GO" id="GO:0005886">
    <property type="term" value="C:plasma membrane"/>
    <property type="evidence" value="ECO:0007669"/>
    <property type="project" value="TreeGrafter"/>
</dbReference>
<evidence type="ECO:0000256" key="6">
    <source>
        <dbReference type="ARBA" id="ARBA00023157"/>
    </source>
</evidence>
<dbReference type="PROSITE" id="PS50022">
    <property type="entry name" value="FA58C_3"/>
    <property type="match status" value="1"/>
</dbReference>
<comment type="subcellular location">
    <subcellularLocation>
        <location evidence="1">Endomembrane system</location>
        <topology evidence="1">Peripheral membrane protein</topology>
    </subcellularLocation>
    <subcellularLocation>
        <location evidence="2">Secreted</location>
    </subcellularLocation>
</comment>
<dbReference type="SUPFAM" id="SSF49785">
    <property type="entry name" value="Galactose-binding domain-like"/>
    <property type="match status" value="1"/>
</dbReference>
<proteinExistence type="predicted"/>
<gene>
    <name evidence="8" type="ORF">CAPTEDRAFT_134778</name>
</gene>
<accession>R7UTU0</accession>
<dbReference type="Proteomes" id="UP000014760">
    <property type="component" value="Unassembled WGS sequence"/>
</dbReference>
<dbReference type="PANTHER" id="PTHR46806">
    <property type="entry name" value="F5/8 TYPE C DOMAIN-CONTAINING PROTEIN"/>
    <property type="match status" value="1"/>
</dbReference>
<dbReference type="EnsemblMetazoa" id="CapteT134778">
    <property type="protein sequence ID" value="CapteP134778"/>
    <property type="gene ID" value="CapteG134778"/>
</dbReference>
<keyword evidence="5" id="KW-0472">Membrane</keyword>
<reference evidence="10" key="1">
    <citation type="submission" date="2012-12" db="EMBL/GenBank/DDBJ databases">
        <authorList>
            <person name="Hellsten U."/>
            <person name="Grimwood J."/>
            <person name="Chapman J.A."/>
            <person name="Shapiro H."/>
            <person name="Aerts A."/>
            <person name="Otillar R.P."/>
            <person name="Terry A.Y."/>
            <person name="Boore J.L."/>
            <person name="Simakov O."/>
            <person name="Marletaz F."/>
            <person name="Cho S.-J."/>
            <person name="Edsinger-Gonzales E."/>
            <person name="Havlak P."/>
            <person name="Kuo D.-H."/>
            <person name="Larsson T."/>
            <person name="Lv J."/>
            <person name="Arendt D."/>
            <person name="Savage R."/>
            <person name="Osoegawa K."/>
            <person name="de Jong P."/>
            <person name="Lindberg D.R."/>
            <person name="Seaver E.C."/>
            <person name="Weisblat D.A."/>
            <person name="Putnam N.H."/>
            <person name="Grigoriev I.V."/>
            <person name="Rokhsar D.S."/>
        </authorList>
    </citation>
    <scope>NUCLEOTIDE SEQUENCE</scope>
    <source>
        <strain evidence="10">I ESC-2004</strain>
    </source>
</reference>
<dbReference type="Pfam" id="PF00754">
    <property type="entry name" value="F5_F8_type_C"/>
    <property type="match status" value="1"/>
</dbReference>
<keyword evidence="3" id="KW-0964">Secreted</keyword>
<dbReference type="OrthoDB" id="10028859at2759"/>
<sequence length="125" mass="14485">EWIEIDLLENKLIGGIATGARTNYPGIQYVKTYNIQHRKEGANTWVNYTDSSEKLQTFEGNHNGYETVLNELPRHIFARYVRLLPLTFQQHPTLRWELLECTKSKLTAKIAAHPTSSTFRYSALF</sequence>
<dbReference type="GO" id="GO:0038023">
    <property type="term" value="F:signaling receptor activity"/>
    <property type="evidence" value="ECO:0007669"/>
    <property type="project" value="TreeGrafter"/>
</dbReference>
<evidence type="ECO:0000259" key="7">
    <source>
        <dbReference type="PROSITE" id="PS50022"/>
    </source>
</evidence>
<evidence type="ECO:0000256" key="1">
    <source>
        <dbReference type="ARBA" id="ARBA00004184"/>
    </source>
</evidence>
<dbReference type="GO" id="GO:0012505">
    <property type="term" value="C:endomembrane system"/>
    <property type="evidence" value="ECO:0007669"/>
    <property type="project" value="UniProtKB-SubCell"/>
</dbReference>
<feature type="non-terminal residue" evidence="8">
    <location>
        <position position="1"/>
    </location>
</feature>
<reference evidence="8 10" key="2">
    <citation type="journal article" date="2013" name="Nature">
        <title>Insights into bilaterian evolution from three spiralian genomes.</title>
        <authorList>
            <person name="Simakov O."/>
            <person name="Marletaz F."/>
            <person name="Cho S.J."/>
            <person name="Edsinger-Gonzales E."/>
            <person name="Havlak P."/>
            <person name="Hellsten U."/>
            <person name="Kuo D.H."/>
            <person name="Larsson T."/>
            <person name="Lv J."/>
            <person name="Arendt D."/>
            <person name="Savage R."/>
            <person name="Osoegawa K."/>
            <person name="de Jong P."/>
            <person name="Grimwood J."/>
            <person name="Chapman J.A."/>
            <person name="Shapiro H."/>
            <person name="Aerts A."/>
            <person name="Otillar R.P."/>
            <person name="Terry A.Y."/>
            <person name="Boore J.L."/>
            <person name="Grigoriev I.V."/>
            <person name="Lindberg D.R."/>
            <person name="Seaver E.C."/>
            <person name="Weisblat D.A."/>
            <person name="Putnam N.H."/>
            <person name="Rokhsar D.S."/>
        </authorList>
    </citation>
    <scope>NUCLEOTIDE SEQUENCE</scope>
    <source>
        <strain evidence="8 10">I ESC-2004</strain>
    </source>
</reference>
<dbReference type="HOGENOM" id="CLU_030066_5_1_1"/>
<dbReference type="Gene3D" id="2.60.120.260">
    <property type="entry name" value="Galactose-binding domain-like"/>
    <property type="match status" value="1"/>
</dbReference>